<dbReference type="InterPro" id="IPR001036">
    <property type="entry name" value="Acrflvin-R"/>
</dbReference>
<feature type="transmembrane region" description="Helical" evidence="1">
    <location>
        <begin position="889"/>
        <end position="909"/>
    </location>
</feature>
<name>A0A317CGC5_9GAMM</name>
<dbReference type="RefSeq" id="WP_109838100.1">
    <property type="nucleotide sequence ID" value="NZ_QGKM01000037.1"/>
</dbReference>
<dbReference type="PRINTS" id="PR00702">
    <property type="entry name" value="ACRIFLAVINRP"/>
</dbReference>
<keyword evidence="3" id="KW-1185">Reference proteome</keyword>
<feature type="transmembrane region" description="Helical" evidence="1">
    <location>
        <begin position="957"/>
        <end position="980"/>
    </location>
</feature>
<reference evidence="2 3" key="1">
    <citation type="submission" date="2018-05" db="EMBL/GenBank/DDBJ databases">
        <title>Leucothrix arctica sp. nov., isolated from Arctic seawater.</title>
        <authorList>
            <person name="Choi A."/>
            <person name="Baek K."/>
        </authorList>
    </citation>
    <scope>NUCLEOTIDE SEQUENCE [LARGE SCALE GENOMIC DNA]</scope>
    <source>
        <strain evidence="2 3">JCM 18388</strain>
    </source>
</reference>
<feature type="transmembrane region" description="Helical" evidence="1">
    <location>
        <begin position="363"/>
        <end position="384"/>
    </location>
</feature>
<proteinExistence type="predicted"/>
<dbReference type="Gene3D" id="3.30.70.1320">
    <property type="entry name" value="Multidrug efflux transporter AcrB pore domain like"/>
    <property type="match status" value="1"/>
</dbReference>
<accession>A0A317CGC5</accession>
<dbReference type="Pfam" id="PF00873">
    <property type="entry name" value="ACR_tran"/>
    <property type="match status" value="1"/>
</dbReference>
<feature type="transmembrane region" description="Helical" evidence="1">
    <location>
        <begin position="12"/>
        <end position="32"/>
    </location>
</feature>
<feature type="transmembrane region" description="Helical" evidence="1">
    <location>
        <begin position="390"/>
        <end position="415"/>
    </location>
</feature>
<dbReference type="Gene3D" id="3.30.70.1430">
    <property type="entry name" value="Multidrug efflux transporter AcrB pore domain"/>
    <property type="match status" value="2"/>
</dbReference>
<dbReference type="GO" id="GO:0042910">
    <property type="term" value="F:xenobiotic transmembrane transporter activity"/>
    <property type="evidence" value="ECO:0007669"/>
    <property type="project" value="TreeGrafter"/>
</dbReference>
<feature type="transmembrane region" description="Helical" evidence="1">
    <location>
        <begin position="862"/>
        <end position="882"/>
    </location>
</feature>
<sequence length="1023" mass="111451">MNLAQFAISKRVVSTLATLLILVGGYVSYNLLPRFEDPEFVIRQAQVVTSYQGASSIEVAEEVTDPLENALQQLQGVKEINSISTPGLSEITIEFDINASKTRNELNQRFTQLRAKVSDAQSSLPPNVSPSQVYDDYGDVYALYYAITGDGYTLEEVHEYAKDLQKELVLVPGVSKAVLQGVPTQVIYVEYSPARLAQLGISSEQISQVLGGQNLVTSSGEVILNNTRLRIKPNSVIDSVANIEALRITDAQSGVSYRLGDIATVAQKEIDPPEKRIFSNGQPAITLGISNVLGGNVVNMADAIKQRLSELEEHRPLGMEVKAISDQGVSVKVSVDDFIMNVVMALAIVVGTLLVFMGLRSGLLMGGILLITVAGTLLGMYLGGLDMQRISLGALIIALGMLVDNAIVVVEGTLVRVQKGEDAASASINVVNQTKWPLLGGTIVGILAFSPIGFSPDNTGEYAGSLFWTILISLLFSWLVAVWLTPYFCTLTFGKSYQRSLNKSKASKANKEGLMLRLYRRFLMLAIKVRWLTVALIVLLFASAIYSFAAVPQGFFPASTRAQFVVDYYLPPETDSRKTAKDLQEISSWLRNQEGVTGSTTAVGGGHLRFMLTYLGESNETSYGQVLVDVDNFSVIEGLLQPTREYLSENYPDSSFKVWKFLLGPGGGSKIEARFTGPDPAVLRSLSQQAKVVFHEEGAVAIKDDWRNQIKTIQPIINEVAARQVGLSGEDVAKALQEHFSGSQIGVLREGEELRRIIFRPAEEYRTSPEALRSVMVYSPTSGQSVPISQVVDRFDVVFDDYKVRRVNRALAIKAQADPADGVNSYALYERIRHKVEEIERPPGYDLEWRGEAGDSADAQSGLASIMPLGFGSMILVVILLFNAYRQPLVIWLTVPLSIVGVAYGLIAFNSPMDFMGILAALSLTGMMIKNAIVLVDETDSQIASGKARMTAVVDSAVSRVRPVVLGMVTTVLGVAPLLPDPFFRGLSIVIMCGLSFATILTLVIVPVLYSIFFRVKTSEQVA</sequence>
<feature type="transmembrane region" description="Helical" evidence="1">
    <location>
        <begin position="436"/>
        <end position="454"/>
    </location>
</feature>
<feature type="transmembrane region" description="Helical" evidence="1">
    <location>
        <begin position="529"/>
        <end position="549"/>
    </location>
</feature>
<feature type="transmembrane region" description="Helical" evidence="1">
    <location>
        <begin position="466"/>
        <end position="489"/>
    </location>
</feature>
<dbReference type="InterPro" id="IPR027463">
    <property type="entry name" value="AcrB_DN_DC_subdom"/>
</dbReference>
<dbReference type="Proteomes" id="UP000245539">
    <property type="component" value="Unassembled WGS sequence"/>
</dbReference>
<dbReference type="SUPFAM" id="SSF82693">
    <property type="entry name" value="Multidrug efflux transporter AcrB pore domain, PN1, PN2, PC1 and PC2 subdomains"/>
    <property type="match status" value="2"/>
</dbReference>
<dbReference type="Gene3D" id="3.30.70.1440">
    <property type="entry name" value="Multidrug efflux transporter AcrB pore domain"/>
    <property type="match status" value="1"/>
</dbReference>
<dbReference type="SUPFAM" id="SSF82866">
    <property type="entry name" value="Multidrug efflux transporter AcrB transmembrane domain"/>
    <property type="match status" value="2"/>
</dbReference>
<evidence type="ECO:0000256" key="1">
    <source>
        <dbReference type="SAM" id="Phobius"/>
    </source>
</evidence>
<dbReference type="Gene3D" id="3.30.2090.10">
    <property type="entry name" value="Multidrug efflux transporter AcrB TolC docking domain, DN and DC subdomains"/>
    <property type="match status" value="2"/>
</dbReference>
<gene>
    <name evidence="2" type="ORF">DKW60_13075</name>
</gene>
<feature type="transmembrane region" description="Helical" evidence="1">
    <location>
        <begin position="915"/>
        <end position="936"/>
    </location>
</feature>
<dbReference type="AlphaFoldDB" id="A0A317CGC5"/>
<keyword evidence="1" id="KW-1133">Transmembrane helix</keyword>
<evidence type="ECO:0000313" key="2">
    <source>
        <dbReference type="EMBL" id="PWQ96483.1"/>
    </source>
</evidence>
<keyword evidence="1" id="KW-0812">Transmembrane</keyword>
<dbReference type="PANTHER" id="PTHR32063:SF18">
    <property type="entry name" value="CATION EFFLUX SYSTEM PROTEIN"/>
    <property type="match status" value="1"/>
</dbReference>
<dbReference type="EMBL" id="QGKM01000037">
    <property type="protein sequence ID" value="PWQ96483.1"/>
    <property type="molecule type" value="Genomic_DNA"/>
</dbReference>
<dbReference type="Gene3D" id="1.20.1640.10">
    <property type="entry name" value="Multidrug efflux transporter AcrB transmembrane domain"/>
    <property type="match status" value="2"/>
</dbReference>
<dbReference type="SUPFAM" id="SSF82714">
    <property type="entry name" value="Multidrug efflux transporter AcrB TolC docking domain, DN and DC subdomains"/>
    <property type="match status" value="2"/>
</dbReference>
<dbReference type="OrthoDB" id="9757940at2"/>
<comment type="caution">
    <text evidence="2">The sequence shown here is derived from an EMBL/GenBank/DDBJ whole genome shotgun (WGS) entry which is preliminary data.</text>
</comment>
<keyword evidence="1" id="KW-0472">Membrane</keyword>
<dbReference type="PANTHER" id="PTHR32063">
    <property type="match status" value="1"/>
</dbReference>
<evidence type="ECO:0000313" key="3">
    <source>
        <dbReference type="Proteomes" id="UP000245539"/>
    </source>
</evidence>
<organism evidence="2 3">
    <name type="scientific">Leucothrix pacifica</name>
    <dbReference type="NCBI Taxonomy" id="1247513"/>
    <lineage>
        <taxon>Bacteria</taxon>
        <taxon>Pseudomonadati</taxon>
        <taxon>Pseudomonadota</taxon>
        <taxon>Gammaproteobacteria</taxon>
        <taxon>Thiotrichales</taxon>
        <taxon>Thiotrichaceae</taxon>
        <taxon>Leucothrix</taxon>
    </lineage>
</organism>
<feature type="transmembrane region" description="Helical" evidence="1">
    <location>
        <begin position="986"/>
        <end position="1010"/>
    </location>
</feature>
<dbReference type="GO" id="GO:0005886">
    <property type="term" value="C:plasma membrane"/>
    <property type="evidence" value="ECO:0007669"/>
    <property type="project" value="TreeGrafter"/>
</dbReference>
<feature type="transmembrane region" description="Helical" evidence="1">
    <location>
        <begin position="338"/>
        <end position="356"/>
    </location>
</feature>
<protein>
    <submittedName>
        <fullName evidence="2">Multidrug transporter AcrB</fullName>
    </submittedName>
</protein>